<reference evidence="3" key="1">
    <citation type="submission" date="2023-06" db="EMBL/GenBank/DDBJ databases">
        <title>Genome-scale phylogeny and comparative genomics of the fungal order Sordariales.</title>
        <authorList>
            <consortium name="Lawrence Berkeley National Laboratory"/>
            <person name="Hensen N."/>
            <person name="Bonometti L."/>
            <person name="Westerberg I."/>
            <person name="Brannstrom I.O."/>
            <person name="Guillou S."/>
            <person name="Cros-Aarteil S."/>
            <person name="Calhoun S."/>
            <person name="Haridas S."/>
            <person name="Kuo A."/>
            <person name="Mondo S."/>
            <person name="Pangilinan J."/>
            <person name="Riley R."/>
            <person name="LaButti K."/>
            <person name="Andreopoulos B."/>
            <person name="Lipzen A."/>
            <person name="Chen C."/>
            <person name="Yanf M."/>
            <person name="Daum C."/>
            <person name="Ng V."/>
            <person name="Clum A."/>
            <person name="Steindorff A."/>
            <person name="Ohm R."/>
            <person name="Martin F."/>
            <person name="Silar P."/>
            <person name="Natvig D."/>
            <person name="Lalanne C."/>
            <person name="Gautier V."/>
            <person name="Ament-velasquez S.L."/>
            <person name="Kruys A."/>
            <person name="Hutchinson M.I."/>
            <person name="Powell A.J."/>
            <person name="Barry K."/>
            <person name="Miller A.N."/>
            <person name="Grigoriev I.V."/>
            <person name="Debuchy R."/>
            <person name="Gladieux P."/>
            <person name="Thoren M.H."/>
            <person name="Johannesson H."/>
        </authorList>
    </citation>
    <scope>NUCLEOTIDE SEQUENCE</scope>
    <source>
        <strain evidence="3">SMH3391-2</strain>
    </source>
</reference>
<protein>
    <recommendedName>
        <fullName evidence="2">DUF2423 domain-containing protein</fullName>
    </recommendedName>
</protein>
<feature type="compositionally biased region" description="Basic residues" evidence="1">
    <location>
        <begin position="8"/>
        <end position="19"/>
    </location>
</feature>
<feature type="domain" description="DUF2423" evidence="2">
    <location>
        <begin position="1"/>
        <end position="44"/>
    </location>
</feature>
<dbReference type="PANTHER" id="PTHR28219:SF1">
    <property type="entry name" value="UPF0642 PROTEIN YBL028C"/>
    <property type="match status" value="1"/>
</dbReference>
<sequence>MAKSSRASSKKVNHQKLKKNVFGPVETARTARLSAKLLEIASQPKASKPLVDAEMDVVNEDGQDVPAAKEETMEVDSVAKPPVKKTGRKGIVKHIAKRSPIVFAKFGEKKGPRNKKK</sequence>
<gene>
    <name evidence="3" type="ORF">B0T17DRAFT_526768</name>
</gene>
<feature type="region of interest" description="Disordered" evidence="1">
    <location>
        <begin position="1"/>
        <end position="20"/>
    </location>
</feature>
<proteinExistence type="predicted"/>
<evidence type="ECO:0000256" key="1">
    <source>
        <dbReference type="SAM" id="MobiDB-lite"/>
    </source>
</evidence>
<feature type="region of interest" description="Disordered" evidence="1">
    <location>
        <begin position="64"/>
        <end position="90"/>
    </location>
</feature>
<accession>A0AA40C8X2</accession>
<organism evidence="3 4">
    <name type="scientific">Bombardia bombarda</name>
    <dbReference type="NCBI Taxonomy" id="252184"/>
    <lineage>
        <taxon>Eukaryota</taxon>
        <taxon>Fungi</taxon>
        <taxon>Dikarya</taxon>
        <taxon>Ascomycota</taxon>
        <taxon>Pezizomycotina</taxon>
        <taxon>Sordariomycetes</taxon>
        <taxon>Sordariomycetidae</taxon>
        <taxon>Sordariales</taxon>
        <taxon>Lasiosphaeriaceae</taxon>
        <taxon>Bombardia</taxon>
    </lineage>
</organism>
<dbReference type="Pfam" id="PF10338">
    <property type="entry name" value="YBL028C_N"/>
    <property type="match status" value="1"/>
</dbReference>
<keyword evidence="4" id="KW-1185">Reference proteome</keyword>
<dbReference type="AlphaFoldDB" id="A0AA40C8X2"/>
<dbReference type="Proteomes" id="UP001174934">
    <property type="component" value="Unassembled WGS sequence"/>
</dbReference>
<comment type="caution">
    <text evidence="3">The sequence shown here is derived from an EMBL/GenBank/DDBJ whole genome shotgun (WGS) entry which is preliminary data.</text>
</comment>
<evidence type="ECO:0000313" key="3">
    <source>
        <dbReference type="EMBL" id="KAK0629856.1"/>
    </source>
</evidence>
<evidence type="ECO:0000259" key="2">
    <source>
        <dbReference type="Pfam" id="PF10338"/>
    </source>
</evidence>
<dbReference type="EMBL" id="JAULSR010000002">
    <property type="protein sequence ID" value="KAK0629856.1"/>
    <property type="molecule type" value="Genomic_DNA"/>
</dbReference>
<evidence type="ECO:0000313" key="4">
    <source>
        <dbReference type="Proteomes" id="UP001174934"/>
    </source>
</evidence>
<name>A0AA40C8X2_9PEZI</name>
<dbReference type="InterPro" id="IPR019434">
    <property type="entry name" value="DUF2423"/>
</dbReference>
<dbReference type="GO" id="GO:0030687">
    <property type="term" value="C:preribosome, large subunit precursor"/>
    <property type="evidence" value="ECO:0007669"/>
    <property type="project" value="TreeGrafter"/>
</dbReference>
<dbReference type="PANTHER" id="PTHR28219">
    <property type="entry name" value="UPF0642 PROTEIN YBL028C"/>
    <property type="match status" value="1"/>
</dbReference>